<dbReference type="WBParaSite" id="PTRK_0000819900.1">
    <property type="protein sequence ID" value="PTRK_0000819900.1"/>
    <property type="gene ID" value="PTRK_0000819900"/>
</dbReference>
<keyword evidence="1" id="KW-1185">Reference proteome</keyword>
<organism evidence="1 2">
    <name type="scientific">Parastrongyloides trichosuri</name>
    <name type="common">Possum-specific nematode worm</name>
    <dbReference type="NCBI Taxonomy" id="131310"/>
    <lineage>
        <taxon>Eukaryota</taxon>
        <taxon>Metazoa</taxon>
        <taxon>Ecdysozoa</taxon>
        <taxon>Nematoda</taxon>
        <taxon>Chromadorea</taxon>
        <taxon>Rhabditida</taxon>
        <taxon>Tylenchina</taxon>
        <taxon>Panagrolaimomorpha</taxon>
        <taxon>Strongyloidoidea</taxon>
        <taxon>Strongyloididae</taxon>
        <taxon>Parastrongyloides</taxon>
    </lineage>
</organism>
<evidence type="ECO:0000313" key="1">
    <source>
        <dbReference type="Proteomes" id="UP000038045"/>
    </source>
</evidence>
<reference evidence="2" key="1">
    <citation type="submission" date="2017-02" db="UniProtKB">
        <authorList>
            <consortium name="WormBaseParasite"/>
        </authorList>
    </citation>
    <scope>IDENTIFICATION</scope>
</reference>
<accession>A0A0N4ZJL9</accession>
<sequence>MVFSLISLIASVVGRSKRVENMTKKLTSSDYDADSDNDSSYINSEVNSLNNSITEMSEPIVRKRFRKRNWNDSKKIVENKEDEPMHKNMRSNIKSLLNCSSLNKSNNKDVIENYHLKNVSFLKRCDNDTLDIEEMRFKRSKEHDKSSNPYTDDYTVACDSVITDAFTKLSIDYIISSSLYRFGSELNVGASYTIISKKCVFVQATRMRPEASEEYILAKVLYDGVEEACSRFPGAKILVHVNTDALKEFLDERNKNKNFLDSIPSFKVKTLLTGMCRQELLNKILFEYRESRFITGILEISCKTVATIQGFGKPVKKLSSFTYYERIMGEDSSEDD</sequence>
<evidence type="ECO:0000313" key="2">
    <source>
        <dbReference type="WBParaSite" id="PTRK_0000819900.1"/>
    </source>
</evidence>
<dbReference type="Proteomes" id="UP000038045">
    <property type="component" value="Unplaced"/>
</dbReference>
<name>A0A0N4ZJL9_PARTI</name>
<proteinExistence type="predicted"/>
<dbReference type="AlphaFoldDB" id="A0A0N4ZJL9"/>
<protein>
    <submittedName>
        <fullName evidence="2">THUMP domain-containing protein</fullName>
    </submittedName>
</protein>